<name>A0A4Y8LCU2_9BACL</name>
<dbReference type="InterPro" id="IPR057253">
    <property type="entry name" value="CoiA-like_N"/>
</dbReference>
<dbReference type="OrthoDB" id="3784230at2"/>
<dbReference type="Pfam" id="PF25164">
    <property type="entry name" value="CoiA_N"/>
    <property type="match status" value="1"/>
</dbReference>
<comment type="caution">
    <text evidence="3">The sequence shown here is derived from an EMBL/GenBank/DDBJ whole genome shotgun (WGS) entry which is preliminary data.</text>
</comment>
<organism evidence="3 4">
    <name type="scientific">Jeotgalibacillus salarius</name>
    <dbReference type="NCBI Taxonomy" id="546023"/>
    <lineage>
        <taxon>Bacteria</taxon>
        <taxon>Bacillati</taxon>
        <taxon>Bacillota</taxon>
        <taxon>Bacilli</taxon>
        <taxon>Bacillales</taxon>
        <taxon>Caryophanaceae</taxon>
        <taxon>Jeotgalibacillus</taxon>
    </lineage>
</organism>
<dbReference type="AlphaFoldDB" id="A0A4Y8LCU2"/>
<protein>
    <recommendedName>
        <fullName evidence="5">Competence protein CoiA</fullName>
    </recommendedName>
</protein>
<dbReference type="InterPro" id="IPR021176">
    <property type="entry name" value="Competence-induced_CoiA"/>
</dbReference>
<gene>
    <name evidence="3" type="ORF">E2626_15055</name>
</gene>
<evidence type="ECO:0000313" key="3">
    <source>
        <dbReference type="EMBL" id="TFD99292.1"/>
    </source>
</evidence>
<sequence>MLIAETLQGDAVSLYLERYNSKRIASLRKHAYRCPLCKSPVILKSGQKVMPHFAHKSIAQCSGFSEGESNAHLNAKTELNKWFQLQSFSTELEKSYEPIHRRTDISVKSGRHEFAVEFQCSVISSELQQKRSSDYREMGLIPFWLLPSELLSKSNLVKLTPFTQQFIKYSTYLDQYFLIMYSASNQSFTVVDHIIPLSKSLFYTSRSVFPQDKVTFPSFPLLLMSATKEMYDVHVKMNEKWILNVFKYRRNIKDPLMIRIYTTGSSVFQTPSWVGLLLRSNIYYYSSPMEWQLYLFLAMKKSQLFSREILLGELKKLIDHRIILKRTFQEPLPINFIDKTVDELLKLLIICDVVIKKGDVYTLKINNESENISAQNRAEKVSGFHKTFINNILQEYNRR</sequence>
<evidence type="ECO:0008006" key="5">
    <source>
        <dbReference type="Google" id="ProtNLM"/>
    </source>
</evidence>
<keyword evidence="4" id="KW-1185">Reference proteome</keyword>
<feature type="domain" description="Competence protein CoiA-like N-terminal" evidence="2">
    <location>
        <begin position="17"/>
        <end position="62"/>
    </location>
</feature>
<evidence type="ECO:0000259" key="1">
    <source>
        <dbReference type="Pfam" id="PF06054"/>
    </source>
</evidence>
<feature type="domain" description="Competence protein CoiA nuclease-like" evidence="1">
    <location>
        <begin position="68"/>
        <end position="218"/>
    </location>
</feature>
<dbReference type="Proteomes" id="UP000297776">
    <property type="component" value="Unassembled WGS sequence"/>
</dbReference>
<proteinExistence type="predicted"/>
<dbReference type="InterPro" id="IPR010330">
    <property type="entry name" value="CoiA_nuc"/>
</dbReference>
<dbReference type="Pfam" id="PF06054">
    <property type="entry name" value="CoiA_nuc"/>
    <property type="match status" value="1"/>
</dbReference>
<accession>A0A4Y8LCU2</accession>
<dbReference type="PIRSF" id="PIRSF007487">
    <property type="entry name" value="Competence-induced_CoiA_bac"/>
    <property type="match status" value="1"/>
</dbReference>
<reference evidence="3 4" key="1">
    <citation type="submission" date="2019-03" db="EMBL/GenBank/DDBJ databases">
        <authorList>
            <person name="Yang Y."/>
        </authorList>
    </citation>
    <scope>NUCLEOTIDE SEQUENCE [LARGE SCALE GENOMIC DNA]</scope>
    <source>
        <strain evidence="3 4">ASL-1</strain>
    </source>
</reference>
<dbReference type="RefSeq" id="WP_134382638.1">
    <property type="nucleotide sequence ID" value="NZ_SORX01000011.1"/>
</dbReference>
<evidence type="ECO:0000259" key="2">
    <source>
        <dbReference type="Pfam" id="PF25164"/>
    </source>
</evidence>
<dbReference type="EMBL" id="SORX01000011">
    <property type="protein sequence ID" value="TFD99292.1"/>
    <property type="molecule type" value="Genomic_DNA"/>
</dbReference>
<evidence type="ECO:0000313" key="4">
    <source>
        <dbReference type="Proteomes" id="UP000297776"/>
    </source>
</evidence>